<accession>A0AAV6HXT7</accession>
<dbReference type="PRINTS" id="PR00420">
    <property type="entry name" value="RNGMNOXGNASE"/>
</dbReference>
<evidence type="ECO:0000313" key="6">
    <source>
        <dbReference type="Proteomes" id="UP000823749"/>
    </source>
</evidence>
<name>A0AAV6HXT7_9ERIC</name>
<dbReference type="InterPro" id="IPR036188">
    <property type="entry name" value="FAD/NAD-bd_sf"/>
</dbReference>
<evidence type="ECO:0000256" key="2">
    <source>
        <dbReference type="ARBA" id="ARBA00023033"/>
    </source>
</evidence>
<reference evidence="5" key="1">
    <citation type="submission" date="2020-08" db="EMBL/GenBank/DDBJ databases">
        <title>Plant Genome Project.</title>
        <authorList>
            <person name="Zhang R.-G."/>
        </authorList>
    </citation>
    <scope>NUCLEOTIDE SEQUENCE</scope>
    <source>
        <strain evidence="5">WSP0</strain>
        <tissue evidence="5">Leaf</tissue>
    </source>
</reference>
<dbReference type="SUPFAM" id="SSF51905">
    <property type="entry name" value="FAD/NAD(P)-binding domain"/>
    <property type="match status" value="1"/>
</dbReference>
<dbReference type="AlphaFoldDB" id="A0AAV6HXT7"/>
<evidence type="ECO:0000256" key="1">
    <source>
        <dbReference type="ARBA" id="ARBA00023002"/>
    </source>
</evidence>
<comment type="caution">
    <text evidence="5">The sequence shown here is derived from an EMBL/GenBank/DDBJ whole genome shotgun (WGS) entry which is preliminary data.</text>
</comment>
<dbReference type="InterPro" id="IPR044560">
    <property type="entry name" value="MOase"/>
</dbReference>
<dbReference type="Proteomes" id="UP000823749">
    <property type="component" value="Chromosome 12"/>
</dbReference>
<keyword evidence="2" id="KW-0503">Monooxygenase</keyword>
<evidence type="ECO:0000259" key="4">
    <source>
        <dbReference type="Pfam" id="PF01494"/>
    </source>
</evidence>
<organism evidence="5 6">
    <name type="scientific">Rhododendron griersonianum</name>
    <dbReference type="NCBI Taxonomy" id="479676"/>
    <lineage>
        <taxon>Eukaryota</taxon>
        <taxon>Viridiplantae</taxon>
        <taxon>Streptophyta</taxon>
        <taxon>Embryophyta</taxon>
        <taxon>Tracheophyta</taxon>
        <taxon>Spermatophyta</taxon>
        <taxon>Magnoliopsida</taxon>
        <taxon>eudicotyledons</taxon>
        <taxon>Gunneridae</taxon>
        <taxon>Pentapetalae</taxon>
        <taxon>asterids</taxon>
        <taxon>Ericales</taxon>
        <taxon>Ericaceae</taxon>
        <taxon>Ericoideae</taxon>
        <taxon>Rhodoreae</taxon>
        <taxon>Rhododendron</taxon>
    </lineage>
</organism>
<sequence>MDNAEVKDIVIVGGGICGLATALALHRKGMDSIVLERSETLRATGAAIGIQSNGWRALDQLGVGSKLRQTAIPILRFRDVSTDNTTLKETPVGNLEARCLKRSILTETLATDLPVGTIRFGSHITALQMDPTTLQPILHLHDGRVIRAKRYGSYSIMYQRALSIIKYEKKIVIGCDGVNSVIANYVGLKPPRQSSITNVRAFTNYPNGHGFGPEFVTIKEGNLLLGRIPIDHKLVYWFVARAQTPQDLTISKDAQMIRWSTLESVDRFPREMVEMIEKCDVDSLTLNGTRYRTPWELLNPTFRKGTVTVAGDAMHVMGPFLGQGGSIALEDAVVLARCLARVHRGHDNNGENTGNDSTSIELAIDEYVRQRRTRLVQVSTKTYTLGSLLETSSVFVKLVCIIVMIVFYRDRLGHSRYDCGHL</sequence>
<gene>
    <name evidence="5" type="ORF">RHGRI_033014</name>
</gene>
<evidence type="ECO:0000256" key="3">
    <source>
        <dbReference type="ARBA" id="ARBA00024018"/>
    </source>
</evidence>
<protein>
    <recommendedName>
        <fullName evidence="4">FAD-binding domain-containing protein</fullName>
    </recommendedName>
</protein>
<comment type="similarity">
    <text evidence="3">Belongs to the 3-hydroxybenzoate 6-hydroxylase family.</text>
</comment>
<keyword evidence="1" id="KW-0560">Oxidoreductase</keyword>
<dbReference type="Pfam" id="PF01494">
    <property type="entry name" value="FAD_binding_3"/>
    <property type="match status" value="1"/>
</dbReference>
<dbReference type="PANTHER" id="PTHR45934:SF2">
    <property type="entry name" value="MONOOXYGENASE 1"/>
    <property type="match status" value="1"/>
</dbReference>
<dbReference type="GO" id="GO:0071949">
    <property type="term" value="F:FAD binding"/>
    <property type="evidence" value="ECO:0007669"/>
    <property type="project" value="InterPro"/>
</dbReference>
<feature type="domain" description="FAD-binding" evidence="4">
    <location>
        <begin position="8"/>
        <end position="347"/>
    </location>
</feature>
<dbReference type="PANTHER" id="PTHR45934">
    <property type="entry name" value="FAD/NAD(P)-BINDING OXIDOREDUCTASE FAMILY PROTEIN"/>
    <property type="match status" value="1"/>
</dbReference>
<evidence type="ECO:0000313" key="5">
    <source>
        <dbReference type="EMBL" id="KAG5520300.1"/>
    </source>
</evidence>
<dbReference type="EMBL" id="JACTNZ010000012">
    <property type="protein sequence ID" value="KAG5520300.1"/>
    <property type="molecule type" value="Genomic_DNA"/>
</dbReference>
<dbReference type="Gene3D" id="3.50.50.60">
    <property type="entry name" value="FAD/NAD(P)-binding domain"/>
    <property type="match status" value="1"/>
</dbReference>
<proteinExistence type="inferred from homology"/>
<keyword evidence="6" id="KW-1185">Reference proteome</keyword>
<dbReference type="GO" id="GO:0004497">
    <property type="term" value="F:monooxygenase activity"/>
    <property type="evidence" value="ECO:0007669"/>
    <property type="project" value="UniProtKB-KW"/>
</dbReference>
<dbReference type="InterPro" id="IPR002938">
    <property type="entry name" value="FAD-bd"/>
</dbReference>